<keyword evidence="2" id="KW-1185">Reference proteome</keyword>
<evidence type="ECO:0000313" key="2">
    <source>
        <dbReference type="Proteomes" id="UP000887013"/>
    </source>
</evidence>
<sequence length="537" mass="60719">MNDYKIGNFSAVQKVNESITASKSNERITYGTKEQKIRSPKRKILVKNIVPSESNHKSKIIKPESEASNPKCKFFEINMNKYKKKELEITSVNHENLKNNLVDESQPVIKKLKRNVSVSTGTLSHDNDNTHDVKHNDVLFDKNSKDAGDRNVDSTNDIYKAFSFHDHIEKFVDKRENESNVLNSYEDIEKVNELHAVNNMHEIAKNTFGISNMNSSSQEHLLRCNIVHDCIIEILNAASLNSLETDIHGDKDNSKCDFNCKTCLQVIDTLPVIEATLLSKPKKNEGPSCEIDSKQSKFMKEDVRSDSNNKFITSVPSFDRTNNATLPSNFQIVGNGKNMTQIFACSVKDAKYQNESFSENICNSSTNLKQFHSPEVNRANNFLHIKSETNSQRPLQIDCFASNANTGLATNVDLKFFESPSNNSTSQDIPNTQFSKSEIKNNFDINNFGNASSELFINYCKKFPHKNIEVPLFPDKCKACKRPLLFQYCDLPIHKEKLVFPDNIFSLLLSCKLCGEKHSLDKDNMAVGIDSLGHPTP</sequence>
<dbReference type="EMBL" id="BMAW01075374">
    <property type="protein sequence ID" value="GFT96423.1"/>
    <property type="molecule type" value="Genomic_DNA"/>
</dbReference>
<proteinExistence type="predicted"/>
<reference evidence="1" key="1">
    <citation type="submission" date="2020-08" db="EMBL/GenBank/DDBJ databases">
        <title>Multicomponent nature underlies the extraordinary mechanical properties of spider dragline silk.</title>
        <authorList>
            <person name="Kono N."/>
            <person name="Nakamura H."/>
            <person name="Mori M."/>
            <person name="Yoshida Y."/>
            <person name="Ohtoshi R."/>
            <person name="Malay A.D."/>
            <person name="Moran D.A.P."/>
            <person name="Tomita M."/>
            <person name="Numata K."/>
            <person name="Arakawa K."/>
        </authorList>
    </citation>
    <scope>NUCLEOTIDE SEQUENCE</scope>
</reference>
<comment type="caution">
    <text evidence="1">The sequence shown here is derived from an EMBL/GenBank/DDBJ whole genome shotgun (WGS) entry which is preliminary data.</text>
</comment>
<protein>
    <submittedName>
        <fullName evidence="1">Uncharacterized protein</fullName>
    </submittedName>
</protein>
<dbReference type="AlphaFoldDB" id="A0A8X6Q561"/>
<dbReference type="OrthoDB" id="10653481at2759"/>
<organism evidence="1 2">
    <name type="scientific">Nephila pilipes</name>
    <name type="common">Giant wood spider</name>
    <name type="synonym">Nephila maculata</name>
    <dbReference type="NCBI Taxonomy" id="299642"/>
    <lineage>
        <taxon>Eukaryota</taxon>
        <taxon>Metazoa</taxon>
        <taxon>Ecdysozoa</taxon>
        <taxon>Arthropoda</taxon>
        <taxon>Chelicerata</taxon>
        <taxon>Arachnida</taxon>
        <taxon>Araneae</taxon>
        <taxon>Araneomorphae</taxon>
        <taxon>Entelegynae</taxon>
        <taxon>Araneoidea</taxon>
        <taxon>Nephilidae</taxon>
        <taxon>Nephila</taxon>
    </lineage>
</organism>
<dbReference type="Proteomes" id="UP000887013">
    <property type="component" value="Unassembled WGS sequence"/>
</dbReference>
<gene>
    <name evidence="1" type="ORF">NPIL_183151</name>
</gene>
<accession>A0A8X6Q561</accession>
<evidence type="ECO:0000313" key="1">
    <source>
        <dbReference type="EMBL" id="GFT96423.1"/>
    </source>
</evidence>
<name>A0A8X6Q561_NEPPI</name>